<evidence type="ECO:0000256" key="4">
    <source>
        <dbReference type="RuleBase" id="RU003792"/>
    </source>
</evidence>
<name>A0A6T8KUC7_9STRA</name>
<dbReference type="SUPFAM" id="SSF55120">
    <property type="entry name" value="Pseudouridine synthase"/>
    <property type="match status" value="1"/>
</dbReference>
<dbReference type="AlphaFoldDB" id="A0A6T8KUC7"/>
<dbReference type="GO" id="GO:0005634">
    <property type="term" value="C:nucleus"/>
    <property type="evidence" value="ECO:0007669"/>
    <property type="project" value="TreeGrafter"/>
</dbReference>
<accession>A0A6T8KUC7</accession>
<proteinExistence type="inferred from homology"/>
<feature type="compositionally biased region" description="Basic and acidic residues" evidence="5">
    <location>
        <begin position="298"/>
        <end position="310"/>
    </location>
</feature>
<dbReference type="InterPro" id="IPR020097">
    <property type="entry name" value="PsdUridine_synth_TruA_a/b_dom"/>
</dbReference>
<feature type="compositionally biased region" description="Basic and acidic residues" evidence="5">
    <location>
        <begin position="186"/>
        <end position="195"/>
    </location>
</feature>
<gene>
    <name evidence="7" type="ORF">PINE0816_LOCUS13257</name>
    <name evidence="8" type="ORF">PINE0816_LOCUS13262</name>
</gene>
<sequence length="427" mass="48157">MDDVRTNLNAHLPDDIAILDIVKTTRSFSAKTFRDKVRYTYMIPSYIFHPDLPQLLQTLSPPDLVYKSDSQTENVLKNTQQISELQKQLKSYRATPAQLALLQSALHEFVGTHAFHNYTSKKAVPGGYSDMSAKRYILKFDIADPIISANGTEWIVTRVTGQSFLLNQIRKMVSMAMDVARGAGCGDKEGKKDETPEAGAGKMEEEKTADTENGSKSDACGPNNDSNGNYDDGCATLQTMKDSFANRFMKINIAPAQGLFLDMSYFDGYNRKNEKLSGDNHNALLEWAHQETDDDDNNDHVGSKDDDAMEEEKVTIDDTKTDIVITSTNNEQTGGDVEKPTTAPENKEKPLKPSSPYSVAKQQAKKEMNEASRKRWKAFRDEKIAQHIMKEEETEFHFLKYMHHHEAHFDPKVNYASMENKLFVLDS</sequence>
<dbReference type="EC" id="5.4.99.12" evidence="4"/>
<reference evidence="7" key="1">
    <citation type="submission" date="2021-01" db="EMBL/GenBank/DDBJ databases">
        <authorList>
            <person name="Corre E."/>
            <person name="Pelletier E."/>
            <person name="Niang G."/>
            <person name="Scheremetjew M."/>
            <person name="Finn R."/>
            <person name="Kale V."/>
            <person name="Holt S."/>
            <person name="Cochrane G."/>
            <person name="Meng A."/>
            <person name="Brown T."/>
            <person name="Cohen L."/>
        </authorList>
    </citation>
    <scope>NUCLEOTIDE SEQUENCE</scope>
    <source>
        <strain evidence="7">CCAP1064/1</strain>
    </source>
</reference>
<dbReference type="EMBL" id="HBEL01028636">
    <property type="protein sequence ID" value="CAD8417122.1"/>
    <property type="molecule type" value="Transcribed_RNA"/>
</dbReference>
<dbReference type="Pfam" id="PF01416">
    <property type="entry name" value="PseudoU_synth_1"/>
    <property type="match status" value="1"/>
</dbReference>
<dbReference type="GO" id="GO:0003723">
    <property type="term" value="F:RNA binding"/>
    <property type="evidence" value="ECO:0007669"/>
    <property type="project" value="InterPro"/>
</dbReference>
<evidence type="ECO:0000256" key="3">
    <source>
        <dbReference type="ARBA" id="ARBA00023235"/>
    </source>
</evidence>
<comment type="catalytic activity">
    <reaction evidence="4">
        <text>uridine(38/39/40) in tRNA = pseudouridine(38/39/40) in tRNA</text>
        <dbReference type="Rhea" id="RHEA:22376"/>
        <dbReference type="Rhea" id="RHEA-COMP:10085"/>
        <dbReference type="Rhea" id="RHEA-COMP:10087"/>
        <dbReference type="ChEBI" id="CHEBI:65314"/>
        <dbReference type="ChEBI" id="CHEBI:65315"/>
        <dbReference type="EC" id="5.4.99.12"/>
    </reaction>
</comment>
<organism evidence="7">
    <name type="scientific">Proboscia inermis</name>
    <dbReference type="NCBI Taxonomy" id="420281"/>
    <lineage>
        <taxon>Eukaryota</taxon>
        <taxon>Sar</taxon>
        <taxon>Stramenopiles</taxon>
        <taxon>Ochrophyta</taxon>
        <taxon>Bacillariophyta</taxon>
        <taxon>Coscinodiscophyceae</taxon>
        <taxon>Rhizosoleniophycidae</taxon>
        <taxon>Rhizosoleniales</taxon>
        <taxon>Rhizosoleniaceae</taxon>
        <taxon>Proboscia</taxon>
    </lineage>
</organism>
<dbReference type="EMBL" id="HBEL01028647">
    <property type="protein sequence ID" value="CAD8417127.1"/>
    <property type="molecule type" value="Transcribed_RNA"/>
</dbReference>
<dbReference type="InterPro" id="IPR001406">
    <property type="entry name" value="PsdUridine_synth_TruA"/>
</dbReference>
<protein>
    <recommendedName>
        <fullName evidence="4">tRNA pseudouridine synthase</fullName>
        <ecNumber evidence="4">5.4.99.12</ecNumber>
    </recommendedName>
</protein>
<dbReference type="PANTHER" id="PTHR11142">
    <property type="entry name" value="PSEUDOURIDYLATE SYNTHASE"/>
    <property type="match status" value="1"/>
</dbReference>
<comment type="similarity">
    <text evidence="1 4">Belongs to the tRNA pseudouridine synthase TruA family.</text>
</comment>
<dbReference type="InterPro" id="IPR020103">
    <property type="entry name" value="PsdUridine_synth_cat_dom_sf"/>
</dbReference>
<feature type="domain" description="Pseudouridine synthase I TruA alpha/beta" evidence="6">
    <location>
        <begin position="105"/>
        <end position="206"/>
    </location>
</feature>
<evidence type="ECO:0000313" key="7">
    <source>
        <dbReference type="EMBL" id="CAD8417122.1"/>
    </source>
</evidence>
<feature type="region of interest" description="Disordered" evidence="5">
    <location>
        <begin position="291"/>
        <end position="310"/>
    </location>
</feature>
<dbReference type="GO" id="GO:0031119">
    <property type="term" value="P:tRNA pseudouridine synthesis"/>
    <property type="evidence" value="ECO:0007669"/>
    <property type="project" value="TreeGrafter"/>
</dbReference>
<dbReference type="Gene3D" id="3.30.70.660">
    <property type="entry name" value="Pseudouridine synthase I, catalytic domain, C-terminal subdomain"/>
    <property type="match status" value="1"/>
</dbReference>
<dbReference type="GO" id="GO:1990481">
    <property type="term" value="P:mRNA pseudouridine synthesis"/>
    <property type="evidence" value="ECO:0007669"/>
    <property type="project" value="TreeGrafter"/>
</dbReference>
<keyword evidence="3 4" id="KW-0413">Isomerase</keyword>
<evidence type="ECO:0000313" key="8">
    <source>
        <dbReference type="EMBL" id="CAD8417127.1"/>
    </source>
</evidence>
<feature type="region of interest" description="Disordered" evidence="5">
    <location>
        <begin position="184"/>
        <end position="227"/>
    </location>
</feature>
<evidence type="ECO:0000256" key="1">
    <source>
        <dbReference type="ARBA" id="ARBA00009375"/>
    </source>
</evidence>
<feature type="compositionally biased region" description="Basic and acidic residues" evidence="5">
    <location>
        <begin position="202"/>
        <end position="215"/>
    </location>
</feature>
<feature type="region of interest" description="Disordered" evidence="5">
    <location>
        <begin position="325"/>
        <end position="358"/>
    </location>
</feature>
<dbReference type="InterPro" id="IPR020095">
    <property type="entry name" value="PsdUridine_synth_TruA_C"/>
</dbReference>
<evidence type="ECO:0000256" key="2">
    <source>
        <dbReference type="ARBA" id="ARBA00022694"/>
    </source>
</evidence>
<evidence type="ECO:0000256" key="5">
    <source>
        <dbReference type="SAM" id="MobiDB-lite"/>
    </source>
</evidence>
<dbReference type="GO" id="GO:0160147">
    <property type="term" value="F:tRNA pseudouridine(38-40) synthase activity"/>
    <property type="evidence" value="ECO:0007669"/>
    <property type="project" value="UniProtKB-EC"/>
</dbReference>
<dbReference type="PANTHER" id="PTHR11142:SF4">
    <property type="entry name" value="PSEUDOURIDYLATE SYNTHASE 1 HOMOLOG"/>
    <property type="match status" value="1"/>
</dbReference>
<evidence type="ECO:0000259" key="6">
    <source>
        <dbReference type="Pfam" id="PF01416"/>
    </source>
</evidence>
<keyword evidence="2 4" id="KW-0819">tRNA processing</keyword>